<protein>
    <submittedName>
        <fullName evidence="6">DcpS_C domain-containing protein</fullName>
    </submittedName>
</protein>
<evidence type="ECO:0000313" key="7">
    <source>
        <dbReference type="Proteomes" id="UP000187406"/>
    </source>
</evidence>
<feature type="short sequence motif" description="Histidine triad motif" evidence="4">
    <location>
        <begin position="102"/>
        <end position="106"/>
    </location>
</feature>
<dbReference type="InterPro" id="IPR036265">
    <property type="entry name" value="HIT-like_sf"/>
</dbReference>
<gene>
    <name evidence="6" type="ORF">CFOL_v3_22010</name>
</gene>
<dbReference type="InParanoid" id="A0A1Q3CE92"/>
<sequence length="149" mass="16947">MAGVTSQCVFCQIARNSTTTTLLHSDNMVVAFQDIKPAAFRHYLVIPVEHIPTVKDLHRKDEDYSLVSHMLNVGQTLLYQDAPQSKHYRFGFHQPPFNSVDHLHLHCLALPFTPRWKCLKYLSLGPLGGFIEAEKLLEKIKPLPSNLNV</sequence>
<dbReference type="PANTHER" id="PTHR12486:SF5">
    <property type="entry name" value="ADENOSINE 5'-MONOPHOSPHORAMIDASE HINT3"/>
    <property type="match status" value="1"/>
</dbReference>
<dbReference type="SUPFAM" id="SSF54197">
    <property type="entry name" value="HIT-like"/>
    <property type="match status" value="1"/>
</dbReference>
<feature type="domain" description="HIT" evidence="5">
    <location>
        <begin position="9"/>
        <end position="117"/>
    </location>
</feature>
<feature type="active site" description="Tele-AMP-histidine intermediate" evidence="3">
    <location>
        <position position="106"/>
    </location>
</feature>
<dbReference type="STRING" id="3775.A0A1Q3CE92"/>
<evidence type="ECO:0000256" key="3">
    <source>
        <dbReference type="PIRSR" id="PIRSR601310-1"/>
    </source>
</evidence>
<dbReference type="AlphaFoldDB" id="A0A1Q3CE92"/>
<dbReference type="EMBL" id="BDDD01001819">
    <property type="protein sequence ID" value="GAV78544.1"/>
    <property type="molecule type" value="Genomic_DNA"/>
</dbReference>
<organism evidence="6 7">
    <name type="scientific">Cephalotus follicularis</name>
    <name type="common">Albany pitcher plant</name>
    <dbReference type="NCBI Taxonomy" id="3775"/>
    <lineage>
        <taxon>Eukaryota</taxon>
        <taxon>Viridiplantae</taxon>
        <taxon>Streptophyta</taxon>
        <taxon>Embryophyta</taxon>
        <taxon>Tracheophyta</taxon>
        <taxon>Spermatophyta</taxon>
        <taxon>Magnoliopsida</taxon>
        <taxon>eudicotyledons</taxon>
        <taxon>Gunneridae</taxon>
        <taxon>Pentapetalae</taxon>
        <taxon>rosids</taxon>
        <taxon>fabids</taxon>
        <taxon>Oxalidales</taxon>
        <taxon>Cephalotaceae</taxon>
        <taxon>Cephalotus</taxon>
    </lineage>
</organism>
<evidence type="ECO:0000256" key="1">
    <source>
        <dbReference type="ARBA" id="ARBA00022741"/>
    </source>
</evidence>
<dbReference type="OrthoDB" id="1915375at2759"/>
<name>A0A1Q3CE92_CEPFO</name>
<proteinExistence type="predicted"/>
<dbReference type="PANTHER" id="PTHR12486">
    <property type="entry name" value="APRATAXIN-RELATED"/>
    <property type="match status" value="1"/>
</dbReference>
<keyword evidence="1" id="KW-0547">Nucleotide-binding</keyword>
<dbReference type="Proteomes" id="UP000187406">
    <property type="component" value="Unassembled WGS sequence"/>
</dbReference>
<keyword evidence="7" id="KW-1185">Reference proteome</keyword>
<dbReference type="InterPro" id="IPR001310">
    <property type="entry name" value="Histidine_triad_HIT"/>
</dbReference>
<dbReference type="Gene3D" id="3.30.428.10">
    <property type="entry name" value="HIT-like"/>
    <property type="match status" value="1"/>
</dbReference>
<accession>A0A1Q3CE92</accession>
<dbReference type="InterPro" id="IPR011146">
    <property type="entry name" value="HIT-like"/>
</dbReference>
<comment type="caution">
    <text evidence="6">The sequence shown here is derived from an EMBL/GenBank/DDBJ whole genome shotgun (WGS) entry which is preliminary data.</text>
</comment>
<dbReference type="GO" id="GO:0000166">
    <property type="term" value="F:nucleotide binding"/>
    <property type="evidence" value="ECO:0007669"/>
    <property type="project" value="UniProtKB-KW"/>
</dbReference>
<evidence type="ECO:0000256" key="2">
    <source>
        <dbReference type="ARBA" id="ARBA00022801"/>
    </source>
</evidence>
<dbReference type="FunCoup" id="A0A1Q3CE92">
    <property type="interactions" value="1657"/>
</dbReference>
<dbReference type="Pfam" id="PF11969">
    <property type="entry name" value="DcpS_C"/>
    <property type="match status" value="1"/>
</dbReference>
<evidence type="ECO:0000313" key="6">
    <source>
        <dbReference type="EMBL" id="GAV78544.1"/>
    </source>
</evidence>
<evidence type="ECO:0000259" key="5">
    <source>
        <dbReference type="PROSITE" id="PS51084"/>
    </source>
</evidence>
<evidence type="ECO:0000256" key="4">
    <source>
        <dbReference type="PROSITE-ProRule" id="PRU00464"/>
    </source>
</evidence>
<dbReference type="PROSITE" id="PS51084">
    <property type="entry name" value="HIT_2"/>
    <property type="match status" value="1"/>
</dbReference>
<dbReference type="GO" id="GO:0047627">
    <property type="term" value="F:adenylylsulfatase activity"/>
    <property type="evidence" value="ECO:0007669"/>
    <property type="project" value="UniProtKB-ARBA"/>
</dbReference>
<dbReference type="PRINTS" id="PR00332">
    <property type="entry name" value="HISTRIAD"/>
</dbReference>
<keyword evidence="2" id="KW-0378">Hydrolase</keyword>
<reference evidence="7" key="1">
    <citation type="submission" date="2016-04" db="EMBL/GenBank/DDBJ databases">
        <title>Cephalotus genome sequencing.</title>
        <authorList>
            <person name="Fukushima K."/>
            <person name="Hasebe M."/>
            <person name="Fang X."/>
        </authorList>
    </citation>
    <scope>NUCLEOTIDE SEQUENCE [LARGE SCALE GENOMIC DNA]</scope>
    <source>
        <strain evidence="7">cv. St1</strain>
    </source>
</reference>